<dbReference type="InterPro" id="IPR016181">
    <property type="entry name" value="Acyl_CoA_acyltransferase"/>
</dbReference>
<dbReference type="Gene3D" id="3.40.630.30">
    <property type="match status" value="1"/>
</dbReference>
<evidence type="ECO:0000259" key="1">
    <source>
        <dbReference type="PROSITE" id="PS51186"/>
    </source>
</evidence>
<dbReference type="PROSITE" id="PS51186">
    <property type="entry name" value="GNAT"/>
    <property type="match status" value="1"/>
</dbReference>
<gene>
    <name evidence="2" type="ORF">FCL42_17325</name>
</gene>
<dbReference type="PANTHER" id="PTHR13355">
    <property type="entry name" value="GLUCOSAMINE 6-PHOSPHATE N-ACETYLTRANSFERASE"/>
    <property type="match status" value="1"/>
</dbReference>
<protein>
    <submittedName>
        <fullName evidence="2">GNAT family N-acetyltransferase</fullName>
    </submittedName>
</protein>
<name>A0A4U1BM75_9GAMM</name>
<dbReference type="SUPFAM" id="SSF55729">
    <property type="entry name" value="Acyl-CoA N-acyltransferases (Nat)"/>
    <property type="match status" value="1"/>
</dbReference>
<organism evidence="2 3">
    <name type="scientific">Ferrimonas aestuarii</name>
    <dbReference type="NCBI Taxonomy" id="2569539"/>
    <lineage>
        <taxon>Bacteria</taxon>
        <taxon>Pseudomonadati</taxon>
        <taxon>Pseudomonadota</taxon>
        <taxon>Gammaproteobacteria</taxon>
        <taxon>Alteromonadales</taxon>
        <taxon>Ferrimonadaceae</taxon>
        <taxon>Ferrimonas</taxon>
    </lineage>
</organism>
<dbReference type="EMBL" id="SWCJ01000017">
    <property type="protein sequence ID" value="TKB51788.1"/>
    <property type="molecule type" value="Genomic_DNA"/>
</dbReference>
<comment type="caution">
    <text evidence="2">The sequence shown here is derived from an EMBL/GenBank/DDBJ whole genome shotgun (WGS) entry which is preliminary data.</text>
</comment>
<keyword evidence="2" id="KW-0808">Transferase</keyword>
<proteinExistence type="predicted"/>
<dbReference type="InterPro" id="IPR000182">
    <property type="entry name" value="GNAT_dom"/>
</dbReference>
<dbReference type="InterPro" id="IPR039143">
    <property type="entry name" value="GNPNAT1-like"/>
</dbReference>
<dbReference type="GO" id="GO:0008080">
    <property type="term" value="F:N-acetyltransferase activity"/>
    <property type="evidence" value="ECO:0007669"/>
    <property type="project" value="TreeGrafter"/>
</dbReference>
<keyword evidence="3" id="KW-1185">Reference proteome</keyword>
<feature type="domain" description="N-acetyltransferase" evidence="1">
    <location>
        <begin position="6"/>
        <end position="150"/>
    </location>
</feature>
<evidence type="ECO:0000313" key="3">
    <source>
        <dbReference type="Proteomes" id="UP000305675"/>
    </source>
</evidence>
<reference evidence="2 3" key="1">
    <citation type="submission" date="2019-04" db="EMBL/GenBank/DDBJ databases">
        <authorList>
            <person name="Hwang J.C."/>
        </authorList>
    </citation>
    <scope>NUCLEOTIDE SEQUENCE [LARGE SCALE GENOMIC DNA]</scope>
    <source>
        <strain evidence="2 3">IMCC35002</strain>
    </source>
</reference>
<dbReference type="CDD" id="cd04301">
    <property type="entry name" value="NAT_SF"/>
    <property type="match status" value="1"/>
</dbReference>
<accession>A0A4U1BM75</accession>
<dbReference type="Proteomes" id="UP000305675">
    <property type="component" value="Unassembled WGS sequence"/>
</dbReference>
<dbReference type="OrthoDB" id="4305330at2"/>
<sequence>MSDVGRKMRCIMPNDHEYRKGLHLRYQILRQPWGQPVGSELDEIESESWHKVIITEQGEVVGSGRLHRVDTYTGQIRYMAIAESCQGQGLGRVLLAGLEQQAVELGMNEVMLQSRENQTGFYVKLGYQDVGAGHTLFGSIAHRKMVKVLG</sequence>
<evidence type="ECO:0000313" key="2">
    <source>
        <dbReference type="EMBL" id="TKB51788.1"/>
    </source>
</evidence>
<dbReference type="Pfam" id="PF00583">
    <property type="entry name" value="Acetyltransf_1"/>
    <property type="match status" value="1"/>
</dbReference>
<dbReference type="AlphaFoldDB" id="A0A4U1BM75"/>